<organism evidence="2 3">
    <name type="scientific">Caerostris extrusa</name>
    <name type="common">Bark spider</name>
    <name type="synonym">Caerostris bankana</name>
    <dbReference type="NCBI Taxonomy" id="172846"/>
    <lineage>
        <taxon>Eukaryota</taxon>
        <taxon>Metazoa</taxon>
        <taxon>Ecdysozoa</taxon>
        <taxon>Arthropoda</taxon>
        <taxon>Chelicerata</taxon>
        <taxon>Arachnida</taxon>
        <taxon>Araneae</taxon>
        <taxon>Araneomorphae</taxon>
        <taxon>Entelegynae</taxon>
        <taxon>Araneoidea</taxon>
        <taxon>Araneidae</taxon>
        <taxon>Caerostris</taxon>
    </lineage>
</organism>
<feature type="signal peptide" evidence="1">
    <location>
        <begin position="1"/>
        <end position="23"/>
    </location>
</feature>
<dbReference type="Proteomes" id="UP001054945">
    <property type="component" value="Unassembled WGS sequence"/>
</dbReference>
<gene>
    <name evidence="2" type="ORF">CEXT_597261</name>
</gene>
<reference evidence="2 3" key="1">
    <citation type="submission" date="2021-06" db="EMBL/GenBank/DDBJ databases">
        <title>Caerostris extrusa draft genome.</title>
        <authorList>
            <person name="Kono N."/>
            <person name="Arakawa K."/>
        </authorList>
    </citation>
    <scope>NUCLEOTIDE SEQUENCE [LARGE SCALE GENOMIC DNA]</scope>
</reference>
<evidence type="ECO:0000313" key="3">
    <source>
        <dbReference type="Proteomes" id="UP001054945"/>
    </source>
</evidence>
<protein>
    <submittedName>
        <fullName evidence="2">Uncharacterized protein</fullName>
    </submittedName>
</protein>
<evidence type="ECO:0000256" key="1">
    <source>
        <dbReference type="SAM" id="SignalP"/>
    </source>
</evidence>
<feature type="chain" id="PRO_5043674611" evidence="1">
    <location>
        <begin position="24"/>
        <end position="194"/>
    </location>
</feature>
<evidence type="ECO:0000313" key="2">
    <source>
        <dbReference type="EMBL" id="GIY04956.1"/>
    </source>
</evidence>
<proteinExistence type="predicted"/>
<dbReference type="AlphaFoldDB" id="A0AAV4Q9C0"/>
<dbReference type="EMBL" id="BPLR01005778">
    <property type="protein sequence ID" value="GIY04956.1"/>
    <property type="molecule type" value="Genomic_DNA"/>
</dbReference>
<comment type="caution">
    <text evidence="2">The sequence shown here is derived from an EMBL/GenBank/DDBJ whole genome shotgun (WGS) entry which is preliminary data.</text>
</comment>
<accession>A0AAV4Q9C0</accession>
<name>A0AAV4Q9C0_CAEEX</name>
<keyword evidence="3" id="KW-1185">Reference proteome</keyword>
<sequence>MTFGHRDMTFFLTVLITMRLDQLSDVISPTRSNNGMSSSALTFRILQAITIVSKKLPITMGLDQLSDVTPARSNHSTIFLFDDISHFDSTLYKPLRLFPQGLLLILVKCHKSFGKEESAIYIEKLLKMDRFPLGVPITMRLDQLSDVTPARSNFSSSLMAFRTLTRHLTRHYIYFLRGCGSSSSDVINNSANLY</sequence>
<keyword evidence="1" id="KW-0732">Signal</keyword>